<feature type="transmembrane region" description="Helical" evidence="6">
    <location>
        <begin position="238"/>
        <end position="261"/>
    </location>
</feature>
<dbReference type="GO" id="GO:0015658">
    <property type="term" value="F:branched-chain amino acid transmembrane transporter activity"/>
    <property type="evidence" value="ECO:0007669"/>
    <property type="project" value="InterPro"/>
</dbReference>
<dbReference type="CDD" id="cd06581">
    <property type="entry name" value="TM_PBP1_LivM_like"/>
    <property type="match status" value="1"/>
</dbReference>
<name>A0A2Z4YRU3_RHILE</name>
<keyword evidence="3 6" id="KW-0812">Transmembrane</keyword>
<gene>
    <name evidence="7" type="ORF">DLJ82_5767</name>
</gene>
<feature type="transmembrane region" description="Helical" evidence="6">
    <location>
        <begin position="213"/>
        <end position="231"/>
    </location>
</feature>
<dbReference type="Proteomes" id="UP000251166">
    <property type="component" value="Plasmid unnamed1"/>
</dbReference>
<feature type="transmembrane region" description="Helical" evidence="6">
    <location>
        <begin position="12"/>
        <end position="34"/>
    </location>
</feature>
<keyword evidence="4 6" id="KW-1133">Transmembrane helix</keyword>
<dbReference type="PANTHER" id="PTHR30482:SF10">
    <property type="entry name" value="HIGH-AFFINITY BRANCHED-CHAIN AMINO ACID TRANSPORT PROTEIN BRAE"/>
    <property type="match status" value="1"/>
</dbReference>
<dbReference type="GO" id="GO:0005886">
    <property type="term" value="C:plasma membrane"/>
    <property type="evidence" value="ECO:0007669"/>
    <property type="project" value="UniProtKB-SubCell"/>
</dbReference>
<evidence type="ECO:0000256" key="1">
    <source>
        <dbReference type="ARBA" id="ARBA00004651"/>
    </source>
</evidence>
<evidence type="ECO:0000256" key="3">
    <source>
        <dbReference type="ARBA" id="ARBA00022692"/>
    </source>
</evidence>
<protein>
    <submittedName>
        <fullName evidence="7">Branched-chain amino acid transport system / permease component family protein</fullName>
    </submittedName>
</protein>
<evidence type="ECO:0000256" key="6">
    <source>
        <dbReference type="SAM" id="Phobius"/>
    </source>
</evidence>
<feature type="transmembrane region" description="Helical" evidence="6">
    <location>
        <begin position="54"/>
        <end position="79"/>
    </location>
</feature>
<dbReference type="PANTHER" id="PTHR30482">
    <property type="entry name" value="HIGH-AFFINITY BRANCHED-CHAIN AMINO ACID TRANSPORT SYSTEM PERMEASE"/>
    <property type="match status" value="1"/>
</dbReference>
<feature type="transmembrane region" description="Helical" evidence="6">
    <location>
        <begin position="130"/>
        <end position="151"/>
    </location>
</feature>
<evidence type="ECO:0000256" key="2">
    <source>
        <dbReference type="ARBA" id="ARBA00022475"/>
    </source>
</evidence>
<organism evidence="7 8">
    <name type="scientific">Rhizobium leguminosarum</name>
    <dbReference type="NCBI Taxonomy" id="384"/>
    <lineage>
        <taxon>Bacteria</taxon>
        <taxon>Pseudomonadati</taxon>
        <taxon>Pseudomonadota</taxon>
        <taxon>Alphaproteobacteria</taxon>
        <taxon>Hyphomicrobiales</taxon>
        <taxon>Rhizobiaceae</taxon>
        <taxon>Rhizobium/Agrobacterium group</taxon>
        <taxon>Rhizobium</taxon>
    </lineage>
</organism>
<reference evidence="7 8" key="1">
    <citation type="submission" date="2018-07" db="EMBL/GenBank/DDBJ databases">
        <title>Rhizobium leguminosarum strain:ATCC 14479 Genome sequencing and assembly.</title>
        <authorList>
            <person name="Chakraborty R."/>
        </authorList>
    </citation>
    <scope>NUCLEOTIDE SEQUENCE [LARGE SCALE GENOMIC DNA]</scope>
    <source>
        <strain evidence="7 8">ATCC 14479</strain>
        <plasmid evidence="8">Plasmid unnamed1</plasmid>
    </source>
</reference>
<dbReference type="InterPro" id="IPR043428">
    <property type="entry name" value="LivM-like"/>
</dbReference>
<comment type="subcellular location">
    <subcellularLocation>
        <location evidence="1">Cell membrane</location>
        <topology evidence="1">Multi-pass membrane protein</topology>
    </subcellularLocation>
</comment>
<geneLocation type="plasmid" evidence="7 8">
    <name>unnamed1</name>
</geneLocation>
<dbReference type="RefSeq" id="WP_112907712.1">
    <property type="nucleotide sequence ID" value="NZ_CP030761.1"/>
</dbReference>
<dbReference type="AlphaFoldDB" id="A0A2Z4YRU3"/>
<evidence type="ECO:0000256" key="5">
    <source>
        <dbReference type="ARBA" id="ARBA00023136"/>
    </source>
</evidence>
<keyword evidence="7" id="KW-0614">Plasmid</keyword>
<keyword evidence="5 6" id="KW-0472">Membrane</keyword>
<evidence type="ECO:0000313" key="7">
    <source>
        <dbReference type="EMBL" id="AXA43328.1"/>
    </source>
</evidence>
<feature type="transmembrane region" description="Helical" evidence="6">
    <location>
        <begin position="86"/>
        <end position="103"/>
    </location>
</feature>
<dbReference type="EMBL" id="CP030761">
    <property type="protein sequence ID" value="AXA43328.1"/>
    <property type="molecule type" value="Genomic_DNA"/>
</dbReference>
<proteinExistence type="predicted"/>
<sequence length="314" mass="32914">MEIYIISMCVVAGIYAVMALGLNVMWGMAGLVNLGLVGSAAAGAYTSAILTKTFAIPIPLGILAGAIVAAAVGAVLALVTRRLKEHYLAIVTLGFAETIRIVASNEIWLTNGTDGISGIAGPFRADLTPFQYNLVYLGIVLLVLLGLYVCCQRISYSPFGRVLRAVRDDDMVVSVAGKNAQSFKLKAFSIGSGIIGLAGGLYAHYTSFISPDLFVPLLTLYVKLSLLVGGVGNNRGAVVGAALIILILEGSRFVVPFIPYISPAQGAAIRELFLSATLLIVLRFRVTGLVPEPHDHPVIPRPGTATAGTSIKAS</sequence>
<feature type="transmembrane region" description="Helical" evidence="6">
    <location>
        <begin position="187"/>
        <end position="207"/>
    </location>
</feature>
<evidence type="ECO:0000256" key="4">
    <source>
        <dbReference type="ARBA" id="ARBA00022989"/>
    </source>
</evidence>
<evidence type="ECO:0000313" key="8">
    <source>
        <dbReference type="Proteomes" id="UP000251166"/>
    </source>
</evidence>
<dbReference type="Pfam" id="PF02653">
    <property type="entry name" value="BPD_transp_2"/>
    <property type="match status" value="1"/>
</dbReference>
<dbReference type="InterPro" id="IPR001851">
    <property type="entry name" value="ABC_transp_permease"/>
</dbReference>
<accession>A0A2Z4YRU3</accession>
<keyword evidence="2" id="KW-1003">Cell membrane</keyword>